<proteinExistence type="inferred from homology"/>
<dbReference type="EMBL" id="AZMM01003411">
    <property type="protein sequence ID" value="ETJ42621.1"/>
    <property type="molecule type" value="Genomic_DNA"/>
</dbReference>
<evidence type="ECO:0000313" key="3">
    <source>
        <dbReference type="EMBL" id="ETJ42621.1"/>
    </source>
</evidence>
<sequence length="121" mass="14423">PEWDAKNLFIRDHKREHYYLITVRGSKRVDLKQFRKDHNLKKISFGSEEELWDILKIKPGHVSPFCLLHDEARKVHYYIDVDYKDNLIGIHPNQNDATVWLQGKDLVKLIEEHGTIVEYIT</sequence>
<name>W1YJT9_9ZZZZ</name>
<accession>W1YJT9</accession>
<evidence type="ECO:0000256" key="1">
    <source>
        <dbReference type="ARBA" id="ARBA00010201"/>
    </source>
</evidence>
<reference evidence="3" key="1">
    <citation type="submission" date="2013-12" db="EMBL/GenBank/DDBJ databases">
        <title>A Varibaculum cambriense genome reconstructed from a premature infant gut community with otherwise low bacterial novelty that shifts toward anaerobic metabolism during the third week of life.</title>
        <authorList>
            <person name="Brown C.T."/>
            <person name="Sharon I."/>
            <person name="Thomas B.C."/>
            <person name="Castelle C.J."/>
            <person name="Morowitz M.J."/>
            <person name="Banfield J.F."/>
        </authorList>
    </citation>
    <scope>NUCLEOTIDE SEQUENCE</scope>
</reference>
<feature type="domain" description="YbaK/aminoacyl-tRNA synthetase-associated" evidence="2">
    <location>
        <begin position="5"/>
        <end position="109"/>
    </location>
</feature>
<dbReference type="InterPro" id="IPR036754">
    <property type="entry name" value="YbaK/aa-tRNA-synt-asso_dom_sf"/>
</dbReference>
<gene>
    <name evidence="3" type="ORF">Q604_UNBC03411G0001</name>
</gene>
<evidence type="ECO:0000259" key="2">
    <source>
        <dbReference type="Pfam" id="PF04073"/>
    </source>
</evidence>
<dbReference type="Gene3D" id="3.90.960.10">
    <property type="entry name" value="YbaK/aminoacyl-tRNA synthetase-associated domain"/>
    <property type="match status" value="1"/>
</dbReference>
<dbReference type="AlphaFoldDB" id="W1YJT9"/>
<feature type="non-terminal residue" evidence="3">
    <location>
        <position position="121"/>
    </location>
</feature>
<comment type="caution">
    <text evidence="3">The sequence shown here is derived from an EMBL/GenBank/DDBJ whole genome shotgun (WGS) entry which is preliminary data.</text>
</comment>
<keyword evidence="3" id="KW-0436">Ligase</keyword>
<dbReference type="GO" id="GO:0004812">
    <property type="term" value="F:aminoacyl-tRNA ligase activity"/>
    <property type="evidence" value="ECO:0007669"/>
    <property type="project" value="UniProtKB-KW"/>
</dbReference>
<dbReference type="GO" id="GO:0002161">
    <property type="term" value="F:aminoacyl-tRNA deacylase activity"/>
    <property type="evidence" value="ECO:0007669"/>
    <property type="project" value="InterPro"/>
</dbReference>
<dbReference type="PANTHER" id="PTHR31423">
    <property type="entry name" value="YBAK DOMAIN-CONTAINING PROTEIN"/>
    <property type="match status" value="1"/>
</dbReference>
<dbReference type="SUPFAM" id="SSF55826">
    <property type="entry name" value="YbaK/ProRS associated domain"/>
    <property type="match status" value="1"/>
</dbReference>
<dbReference type="Pfam" id="PF04073">
    <property type="entry name" value="tRNA_edit"/>
    <property type="match status" value="1"/>
</dbReference>
<organism evidence="3">
    <name type="scientific">human gut metagenome</name>
    <dbReference type="NCBI Taxonomy" id="408170"/>
    <lineage>
        <taxon>unclassified sequences</taxon>
        <taxon>metagenomes</taxon>
        <taxon>organismal metagenomes</taxon>
    </lineage>
</organism>
<comment type="similarity">
    <text evidence="1">Belongs to the PRORSD1 family.</text>
</comment>
<protein>
    <submittedName>
        <fullName evidence="3">YbaK/prolyl-tRNA synthetase associated region</fullName>
    </submittedName>
</protein>
<dbReference type="PANTHER" id="PTHR31423:SF3">
    <property type="entry name" value="PROLYL-TRNA SYNTHETASE ASSOCIATED DOMAIN-CONTAINING PROTEIN 1-RELATED"/>
    <property type="match status" value="1"/>
</dbReference>
<dbReference type="InterPro" id="IPR007214">
    <property type="entry name" value="YbaK/aa-tRNA-synth-assoc-dom"/>
</dbReference>
<keyword evidence="3" id="KW-0030">Aminoacyl-tRNA synthetase</keyword>
<feature type="non-terminal residue" evidence="3">
    <location>
        <position position="1"/>
    </location>
</feature>
<dbReference type="InterPro" id="IPR040285">
    <property type="entry name" value="ProX/PRXD1"/>
</dbReference>